<dbReference type="Pfam" id="PF10105">
    <property type="entry name" value="DUF2344"/>
    <property type="match status" value="1"/>
</dbReference>
<evidence type="ECO:0000313" key="3">
    <source>
        <dbReference type="EMBL" id="MBN8659930.1"/>
    </source>
</evidence>
<sequence length="919" mass="103334">MALAFPDLYELGMSNFGLKILYQLINDIDGYMVDRTYAPAGDMEALMRAEHLPLFAFESKEPVQHFDLIGFSLQYELTYTNVLNMLELAELPLRACERKTIFPLVFGGGPSAVNPEPMAPFLDFFVIGDGEEALPAVMRQIDQFKQEVYPTLDLDKMSFAAVQAVRNLLLARLACTVSGVYAPQLYTFNPTEHPVKPRALAELRQIAQNELTACGIDAQALLALPYFDLFEPGKEAQLPERVMRQVAPLLPSNQPTRNLVPYLALVHDREVLEVRRGCDRGCRFCQPGYTFLPVRERSAEELVELSKQALKNSGHEEYSMLSLCVSDYTSLYDSVRALNREHAHKRTSLSFPSQRADRMNLDVAEELKTVRKSGITLAPEAGSEKLRAVINKGLKHEQIINAIDSAYEAGWQSVKLYFMCGLPFEDDDDLAGIIAILKEATVHARLKRKAEPAKYRRDLELTCTISNFVPKPFTPFQWFPQVSPEEFARKHSVLRAKLKESGLRNVQLNVTGPQISLLEAVISRGDRQTGEMILEAFKRGCVFDAWDEHLKPEIWHQVAEHFGTTLLAEAAKDRPVGSMQAYDIVHIGLHHWWLVREWEKAVKEVETAACTENTCHACGICTELDTNHVLANPSPVTLKKNPFVKELNANKSDEDSHPSLFFLAPATNSQSQRDENSQDSEQAEQAEQAEQSKNTGNVKIRAVFKKVDDLRFIGHLDLQNLFIRALRRAEIKMSYTQGFNPSPKLSVAAPLPLFQEGLGELIDVEVAEAITADQFMERLNRELPPEVQILSAFQIGKDLAENKKSLPSLVGRARYRVDLVRPAEIEQDKLSRLSARIEEILGLGELNIDGKKNLRPLIHLIKLHDLATPTPWLELELATGSSGHLKPQDLLALLNSELTFHVTRLEMLSLDGEPLVPQK</sequence>
<dbReference type="PROSITE" id="PS51918">
    <property type="entry name" value="RADICAL_SAM"/>
    <property type="match status" value="1"/>
</dbReference>
<evidence type="ECO:0000313" key="4">
    <source>
        <dbReference type="Proteomes" id="UP000664277"/>
    </source>
</evidence>
<feature type="region of interest" description="Disordered" evidence="1">
    <location>
        <begin position="667"/>
        <end position="694"/>
    </location>
</feature>
<dbReference type="CDD" id="cd01335">
    <property type="entry name" value="Radical_SAM"/>
    <property type="match status" value="1"/>
</dbReference>
<dbReference type="SUPFAM" id="SSF102114">
    <property type="entry name" value="Radical SAM enzymes"/>
    <property type="match status" value="1"/>
</dbReference>
<dbReference type="InterPro" id="IPR006638">
    <property type="entry name" value="Elp3/MiaA/NifB-like_rSAM"/>
</dbReference>
<evidence type="ECO:0000259" key="2">
    <source>
        <dbReference type="PROSITE" id="PS51918"/>
    </source>
</evidence>
<feature type="domain" description="Radical SAM core" evidence="2">
    <location>
        <begin position="264"/>
        <end position="504"/>
    </location>
</feature>
<dbReference type="InterPro" id="IPR058240">
    <property type="entry name" value="rSAM_sf"/>
</dbReference>
<gene>
    <name evidence="3" type="ORF">J0M35_06175</name>
</gene>
<dbReference type="InterPro" id="IPR018768">
    <property type="entry name" value="DUF2344"/>
</dbReference>
<evidence type="ECO:0000256" key="1">
    <source>
        <dbReference type="SAM" id="MobiDB-lite"/>
    </source>
</evidence>
<name>A0A8J7TLL3_9BACT</name>
<reference evidence="3" key="1">
    <citation type="submission" date="2021-02" db="EMBL/GenBank/DDBJ databases">
        <title>Genome-Resolved Metagenomics of a Microbial Community Performing Photosynthetic Biological Nutrient Removal.</title>
        <authorList>
            <person name="Mcdaniel E.A."/>
        </authorList>
    </citation>
    <scope>NUCLEOTIDE SEQUENCE</scope>
    <source>
        <strain evidence="3">UWPOB_OBS1</strain>
    </source>
</reference>
<dbReference type="GO" id="GO:0003824">
    <property type="term" value="F:catalytic activity"/>
    <property type="evidence" value="ECO:0007669"/>
    <property type="project" value="InterPro"/>
</dbReference>
<dbReference type="SMART" id="SM00729">
    <property type="entry name" value="Elp3"/>
    <property type="match status" value="1"/>
</dbReference>
<dbReference type="CDD" id="cd02065">
    <property type="entry name" value="B12-binding_like"/>
    <property type="match status" value="1"/>
</dbReference>
<dbReference type="Pfam" id="PF04055">
    <property type="entry name" value="Radical_SAM"/>
    <property type="match status" value="1"/>
</dbReference>
<organism evidence="3 4">
    <name type="scientific">Candidatus Obscuribacter phosphatis</name>
    <dbReference type="NCBI Taxonomy" id="1906157"/>
    <lineage>
        <taxon>Bacteria</taxon>
        <taxon>Bacillati</taxon>
        <taxon>Candidatus Melainabacteria</taxon>
        <taxon>Candidatus Obscuribacterales</taxon>
        <taxon>Candidatus Obscuribacteraceae</taxon>
        <taxon>Candidatus Obscuribacter</taxon>
    </lineage>
</organism>
<dbReference type="InterPro" id="IPR045784">
    <property type="entry name" value="Radical_SAM_N2"/>
</dbReference>
<dbReference type="InterPro" id="IPR007197">
    <property type="entry name" value="rSAM"/>
</dbReference>
<protein>
    <submittedName>
        <fullName evidence="3">DUF2344 domain-containing protein</fullName>
    </submittedName>
</protein>
<accession>A0A8J7TLL3</accession>
<proteinExistence type="predicted"/>
<dbReference type="Proteomes" id="UP000664277">
    <property type="component" value="Unassembled WGS sequence"/>
</dbReference>
<dbReference type="GO" id="GO:0051536">
    <property type="term" value="F:iron-sulfur cluster binding"/>
    <property type="evidence" value="ECO:0007669"/>
    <property type="project" value="InterPro"/>
</dbReference>
<dbReference type="PANTHER" id="PTHR42731:SF1">
    <property type="entry name" value="RADICAL SAM DOMAIN PROTEIN"/>
    <property type="match status" value="1"/>
</dbReference>
<dbReference type="Pfam" id="PF19864">
    <property type="entry name" value="Radical_SAM_N2"/>
    <property type="match status" value="1"/>
</dbReference>
<dbReference type="AlphaFoldDB" id="A0A8J7TLL3"/>
<dbReference type="Gene3D" id="3.80.30.20">
    <property type="entry name" value="tm_1862 like domain"/>
    <property type="match status" value="1"/>
</dbReference>
<dbReference type="PANTHER" id="PTHR42731">
    <property type="entry name" value="SLL1084 PROTEIN"/>
    <property type="match status" value="1"/>
</dbReference>
<dbReference type="NCBIfam" id="TIGR03936">
    <property type="entry name" value="sam_1_link_chp"/>
    <property type="match status" value="1"/>
</dbReference>
<comment type="caution">
    <text evidence="3">The sequence shown here is derived from an EMBL/GenBank/DDBJ whole genome shotgun (WGS) entry which is preliminary data.</text>
</comment>
<dbReference type="EMBL" id="JAFLCK010000006">
    <property type="protein sequence ID" value="MBN8659930.1"/>
    <property type="molecule type" value="Genomic_DNA"/>
</dbReference>
<dbReference type="SFLD" id="SFLDG01082">
    <property type="entry name" value="B12-binding_domain_containing"/>
    <property type="match status" value="1"/>
</dbReference>
<dbReference type="SFLD" id="SFLDS00029">
    <property type="entry name" value="Radical_SAM"/>
    <property type="match status" value="1"/>
</dbReference>
<dbReference type="InterPro" id="IPR023404">
    <property type="entry name" value="rSAM_horseshoe"/>
</dbReference>